<protein>
    <recommendedName>
        <fullName evidence="4">BTB domain-containing protein</fullName>
    </recommendedName>
</protein>
<dbReference type="InterPro" id="IPR011333">
    <property type="entry name" value="SKP1/BTB/POZ_sf"/>
</dbReference>
<feature type="region of interest" description="Disordered" evidence="1">
    <location>
        <begin position="278"/>
        <end position="297"/>
    </location>
</feature>
<dbReference type="Proteomes" id="UP000076154">
    <property type="component" value="Unassembled WGS sequence"/>
</dbReference>
<dbReference type="STRING" id="39966.A0A369K309"/>
<keyword evidence="3" id="KW-1185">Reference proteome</keyword>
<dbReference type="AlphaFoldDB" id="A0A369K309"/>
<dbReference type="OrthoDB" id="3184970at2759"/>
<proteinExistence type="predicted"/>
<evidence type="ECO:0000313" key="3">
    <source>
        <dbReference type="Proteomes" id="UP000076154"/>
    </source>
</evidence>
<gene>
    <name evidence="2" type="ORF">Hypma_004594</name>
</gene>
<evidence type="ECO:0008006" key="4">
    <source>
        <dbReference type="Google" id="ProtNLM"/>
    </source>
</evidence>
<comment type="caution">
    <text evidence="2">The sequence shown here is derived from an EMBL/GenBank/DDBJ whole genome shotgun (WGS) entry which is preliminary data.</text>
</comment>
<evidence type="ECO:0000313" key="2">
    <source>
        <dbReference type="EMBL" id="RDB27137.1"/>
    </source>
</evidence>
<name>A0A369K309_HYPMA</name>
<dbReference type="Gene3D" id="3.30.710.10">
    <property type="entry name" value="Potassium Channel Kv1.1, Chain A"/>
    <property type="match status" value="2"/>
</dbReference>
<organism evidence="2 3">
    <name type="scientific">Hypsizygus marmoreus</name>
    <name type="common">White beech mushroom</name>
    <name type="synonym">Agaricus marmoreus</name>
    <dbReference type="NCBI Taxonomy" id="39966"/>
    <lineage>
        <taxon>Eukaryota</taxon>
        <taxon>Fungi</taxon>
        <taxon>Dikarya</taxon>
        <taxon>Basidiomycota</taxon>
        <taxon>Agaricomycotina</taxon>
        <taxon>Agaricomycetes</taxon>
        <taxon>Agaricomycetidae</taxon>
        <taxon>Agaricales</taxon>
        <taxon>Tricholomatineae</taxon>
        <taxon>Lyophyllaceae</taxon>
        <taxon>Hypsizygus</taxon>
    </lineage>
</organism>
<dbReference type="EMBL" id="LUEZ02000018">
    <property type="protein sequence ID" value="RDB27137.1"/>
    <property type="molecule type" value="Genomic_DNA"/>
</dbReference>
<dbReference type="SUPFAM" id="SSF54695">
    <property type="entry name" value="POZ domain"/>
    <property type="match status" value="2"/>
</dbReference>
<accession>A0A369K309</accession>
<reference evidence="2" key="1">
    <citation type="submission" date="2018-04" db="EMBL/GenBank/DDBJ databases">
        <title>Whole genome sequencing of Hypsizygus marmoreus.</title>
        <authorList>
            <person name="Choi I.-G."/>
            <person name="Min B."/>
            <person name="Kim J.-G."/>
            <person name="Kim S."/>
            <person name="Oh Y.-L."/>
            <person name="Kong W.-S."/>
            <person name="Park H."/>
            <person name="Jeong J."/>
            <person name="Song E.-S."/>
        </authorList>
    </citation>
    <scope>NUCLEOTIDE SEQUENCE [LARGE SCALE GENOMIC DNA]</scope>
    <source>
        <strain evidence="2">51987-8</strain>
    </source>
</reference>
<evidence type="ECO:0000256" key="1">
    <source>
        <dbReference type="SAM" id="MobiDB-lite"/>
    </source>
</evidence>
<dbReference type="InParanoid" id="A0A369K309"/>
<sequence>MTTDIISNTSHNSTASERFHAADADVNFRSIDGTLFSIHRKNLETHAGGFPPSEFQTLDEVVQLTEDTSTLELLFQYIYPQRLPDLETVPFTELASLAEAAEKYEVFSAMYICHTRLRSLLPDHMMDIVAYASKHGYPDIIGDVAPLMLDKPMTEMMTILPPDLFRAWILYYEHWNRVRQHVIQTDVGQCGHSSILVHVLRKLADLKSYRNLDDVFSMEYVCCESMKRIARSMRENVEKSMKTIPKYTELVRERFARNENKASEDIKPKEEPTIVRRRNTGVTVNDENSQTKDTKSDTFSATDADVMFRSVDGIIFAIHRKNLETHTGGFPPSEFETHGEVVQLTEDASTLELLFQFVYPKRPPDLDDVKFGALLALAEAAEKYEVYGLMYICRKRFRNILPDHGIEIVEYAGKHDYPELVGVMAPLMLAKPLAEVLAILPPHLFAAWVLYQEHWHNVRISATTDRTISQSCWCSQCSRSTSIILRRMGAVTSFRDLATTFHIDTTCCGSTLATYKKWREAVDREIKSIPEYTKFLDRNNLH</sequence>